<keyword evidence="2" id="KW-1185">Reference proteome</keyword>
<organism evidence="1 2">
    <name type="scientific">Longimycelium tulufanense</name>
    <dbReference type="NCBI Taxonomy" id="907463"/>
    <lineage>
        <taxon>Bacteria</taxon>
        <taxon>Bacillati</taxon>
        <taxon>Actinomycetota</taxon>
        <taxon>Actinomycetes</taxon>
        <taxon>Pseudonocardiales</taxon>
        <taxon>Pseudonocardiaceae</taxon>
        <taxon>Longimycelium</taxon>
    </lineage>
</organism>
<dbReference type="RefSeq" id="WP_189062198.1">
    <property type="nucleotide sequence ID" value="NZ_BMMK01000077.1"/>
</dbReference>
<sequence>MTMREHRNRRDAERLHAAAAKLRDTTTQDGYAGLSRPEIGYTVAELLDAVARSIDTVGNDVRLAATGIADYVLAPSTGVEDVWTRSD</sequence>
<accession>A0A8J3FXA2</accession>
<evidence type="ECO:0000313" key="1">
    <source>
        <dbReference type="EMBL" id="GGM84649.1"/>
    </source>
</evidence>
<evidence type="ECO:0000313" key="2">
    <source>
        <dbReference type="Proteomes" id="UP000637578"/>
    </source>
</evidence>
<comment type="caution">
    <text evidence="1">The sequence shown here is derived from an EMBL/GenBank/DDBJ whole genome shotgun (WGS) entry which is preliminary data.</text>
</comment>
<dbReference type="EMBL" id="BMMK01000077">
    <property type="protein sequence ID" value="GGM84649.1"/>
    <property type="molecule type" value="Genomic_DNA"/>
</dbReference>
<protein>
    <submittedName>
        <fullName evidence="1">Uncharacterized protein</fullName>
    </submittedName>
</protein>
<dbReference type="Proteomes" id="UP000637578">
    <property type="component" value="Unassembled WGS sequence"/>
</dbReference>
<gene>
    <name evidence="1" type="ORF">GCM10012275_64190</name>
</gene>
<dbReference type="AlphaFoldDB" id="A0A8J3FXA2"/>
<reference evidence="1" key="2">
    <citation type="submission" date="2020-09" db="EMBL/GenBank/DDBJ databases">
        <authorList>
            <person name="Sun Q."/>
            <person name="Zhou Y."/>
        </authorList>
    </citation>
    <scope>NUCLEOTIDE SEQUENCE</scope>
    <source>
        <strain evidence="1">CGMCC 4.5737</strain>
    </source>
</reference>
<reference evidence="1" key="1">
    <citation type="journal article" date="2014" name="Int. J. Syst. Evol. Microbiol.">
        <title>Complete genome sequence of Corynebacterium casei LMG S-19264T (=DSM 44701T), isolated from a smear-ripened cheese.</title>
        <authorList>
            <consortium name="US DOE Joint Genome Institute (JGI-PGF)"/>
            <person name="Walter F."/>
            <person name="Albersmeier A."/>
            <person name="Kalinowski J."/>
            <person name="Ruckert C."/>
        </authorList>
    </citation>
    <scope>NUCLEOTIDE SEQUENCE</scope>
    <source>
        <strain evidence="1">CGMCC 4.5737</strain>
    </source>
</reference>
<name>A0A8J3FXA2_9PSEU</name>
<proteinExistence type="predicted"/>